<protein>
    <recommendedName>
        <fullName evidence="2">GIY-YIG domain-containing protein</fullName>
    </recommendedName>
</protein>
<dbReference type="InterPro" id="IPR050190">
    <property type="entry name" value="UPF0213_domain"/>
</dbReference>
<sequence length="297" mass="31966">MKPWFLYLIECTDGSIYTGITTDVDARFAAHAAGRGARYTRARPPRRLLGWQAHADRAAASRAEYRVKSLSTVKKHQFAEQLAMQIQFAPIVDLLHSAPHAVLCTQSTQLPGYPYGTAVPLVVDGQQQPLLLISALAEHTRNLLADPRASLAVVAAGLANVQDAARLTLLGDCRPHAASAAETARYLRYLPAAEHYLQLDFQFFRFVPQRARYIGGVGRMGWLDASAWQALPGLDADAEAALLDEFSGQLADGQRLLGIDACGADLDDGGQRRRLAFAGTASDTAAMRSALAAALAA</sequence>
<reference evidence="3 4" key="1">
    <citation type="submission" date="2018-10" db="EMBL/GenBank/DDBJ databases">
        <title>Genomic Encyclopedia of Type Strains, Phase IV (KMG-IV): sequencing the most valuable type-strain genomes for metagenomic binning, comparative biology and taxonomic classification.</title>
        <authorList>
            <person name="Goeker M."/>
        </authorList>
    </citation>
    <scope>NUCLEOTIDE SEQUENCE [LARGE SCALE GENOMIC DNA]</scope>
    <source>
        <strain evidence="3 4">DSM 23841</strain>
    </source>
</reference>
<dbReference type="CDD" id="cd10456">
    <property type="entry name" value="GIY-YIG_UPF0213"/>
    <property type="match status" value="1"/>
</dbReference>
<evidence type="ECO:0000313" key="4">
    <source>
        <dbReference type="Proteomes" id="UP000270626"/>
    </source>
</evidence>
<feature type="domain" description="GIY-YIG" evidence="2">
    <location>
        <begin position="2"/>
        <end position="77"/>
    </location>
</feature>
<name>A0A495VSW5_9RHOO</name>
<dbReference type="Gene3D" id="3.20.180.10">
    <property type="entry name" value="PNP-oxidase-like"/>
    <property type="match status" value="1"/>
</dbReference>
<dbReference type="Proteomes" id="UP000270626">
    <property type="component" value="Unassembled WGS sequence"/>
</dbReference>
<evidence type="ECO:0000256" key="1">
    <source>
        <dbReference type="ARBA" id="ARBA00007435"/>
    </source>
</evidence>
<proteinExistence type="inferred from homology"/>
<accession>A0A495VSW5</accession>
<dbReference type="InterPro" id="IPR011576">
    <property type="entry name" value="Pyridox_Oxase_N"/>
</dbReference>
<comment type="similarity">
    <text evidence="1">Belongs to the UPF0213 family.</text>
</comment>
<dbReference type="InterPro" id="IPR000305">
    <property type="entry name" value="GIY-YIG_endonuc"/>
</dbReference>
<dbReference type="InterPro" id="IPR012349">
    <property type="entry name" value="Split_barrel_FMN-bd"/>
</dbReference>
<dbReference type="PANTHER" id="PTHR34477:SF1">
    <property type="entry name" value="UPF0213 PROTEIN YHBQ"/>
    <property type="match status" value="1"/>
</dbReference>
<dbReference type="EMBL" id="RBXP01000017">
    <property type="protein sequence ID" value="RKT50758.1"/>
    <property type="molecule type" value="Genomic_DNA"/>
</dbReference>
<dbReference type="InterPro" id="IPR035901">
    <property type="entry name" value="GIY-YIG_endonuc_sf"/>
</dbReference>
<dbReference type="PROSITE" id="PS50164">
    <property type="entry name" value="GIY_YIG"/>
    <property type="match status" value="1"/>
</dbReference>
<comment type="caution">
    <text evidence="3">The sequence shown here is derived from an EMBL/GenBank/DDBJ whole genome shotgun (WGS) entry which is preliminary data.</text>
</comment>
<dbReference type="PANTHER" id="PTHR34477">
    <property type="entry name" value="UPF0213 PROTEIN YHBQ"/>
    <property type="match status" value="1"/>
</dbReference>
<organism evidence="3 4">
    <name type="scientific">Azonexus fungiphilus</name>
    <dbReference type="NCBI Taxonomy" id="146940"/>
    <lineage>
        <taxon>Bacteria</taxon>
        <taxon>Pseudomonadati</taxon>
        <taxon>Pseudomonadota</taxon>
        <taxon>Betaproteobacteria</taxon>
        <taxon>Rhodocyclales</taxon>
        <taxon>Azonexaceae</taxon>
        <taxon>Azonexus</taxon>
    </lineage>
</organism>
<dbReference type="Gene3D" id="2.30.110.10">
    <property type="entry name" value="Electron Transport, Fmn-binding Protein, Chain A"/>
    <property type="match status" value="1"/>
</dbReference>
<keyword evidence="4" id="KW-1185">Reference proteome</keyword>
<dbReference type="RefSeq" id="WP_245985687.1">
    <property type="nucleotide sequence ID" value="NZ_RBXP01000017.1"/>
</dbReference>
<evidence type="ECO:0000313" key="3">
    <source>
        <dbReference type="EMBL" id="RKT50758.1"/>
    </source>
</evidence>
<gene>
    <name evidence="3" type="ORF">DFR40_2693</name>
</gene>
<dbReference type="SUPFAM" id="SSF82771">
    <property type="entry name" value="GIY-YIG endonuclease"/>
    <property type="match status" value="1"/>
</dbReference>
<dbReference type="Pfam" id="PF01541">
    <property type="entry name" value="GIY-YIG"/>
    <property type="match status" value="1"/>
</dbReference>
<dbReference type="InterPro" id="IPR037119">
    <property type="entry name" value="Haem_oxidase_HugZ-like_sf"/>
</dbReference>
<dbReference type="SUPFAM" id="SSF50475">
    <property type="entry name" value="FMN-binding split barrel"/>
    <property type="match status" value="1"/>
</dbReference>
<dbReference type="AlphaFoldDB" id="A0A495VSW5"/>
<dbReference type="Gene3D" id="3.40.1440.10">
    <property type="entry name" value="GIY-YIG endonuclease"/>
    <property type="match status" value="1"/>
</dbReference>
<dbReference type="Pfam" id="PF01243">
    <property type="entry name" value="PNPOx_N"/>
    <property type="match status" value="1"/>
</dbReference>
<evidence type="ECO:0000259" key="2">
    <source>
        <dbReference type="PROSITE" id="PS50164"/>
    </source>
</evidence>